<organism evidence="1">
    <name type="scientific">marine sediment metagenome</name>
    <dbReference type="NCBI Taxonomy" id="412755"/>
    <lineage>
        <taxon>unclassified sequences</taxon>
        <taxon>metagenomes</taxon>
        <taxon>ecological metagenomes</taxon>
    </lineage>
</organism>
<evidence type="ECO:0008006" key="2">
    <source>
        <dbReference type="Google" id="ProtNLM"/>
    </source>
</evidence>
<dbReference type="InterPro" id="IPR015424">
    <property type="entry name" value="PyrdxlP-dep_Trfase"/>
</dbReference>
<dbReference type="SUPFAM" id="SSF53383">
    <property type="entry name" value="PLP-dependent transferases"/>
    <property type="match status" value="1"/>
</dbReference>
<dbReference type="Gene3D" id="3.90.1150.10">
    <property type="entry name" value="Aspartate Aminotransferase, domain 1"/>
    <property type="match status" value="1"/>
</dbReference>
<dbReference type="Gene3D" id="3.40.640.10">
    <property type="entry name" value="Type I PLP-dependent aspartate aminotransferase-like (Major domain)"/>
    <property type="match status" value="1"/>
</dbReference>
<dbReference type="EMBL" id="BARV01012172">
    <property type="protein sequence ID" value="GAI02437.1"/>
    <property type="molecule type" value="Genomic_DNA"/>
</dbReference>
<accession>X1K5X9</accession>
<protein>
    <recommendedName>
        <fullName evidence="2">Aminotransferase class V domain-containing protein</fullName>
    </recommendedName>
</protein>
<dbReference type="AlphaFoldDB" id="X1K5X9"/>
<feature type="non-terminal residue" evidence="1">
    <location>
        <position position="1"/>
    </location>
</feature>
<dbReference type="InterPro" id="IPR015421">
    <property type="entry name" value="PyrdxlP-dep_Trfase_major"/>
</dbReference>
<comment type="caution">
    <text evidence="1">The sequence shown here is derived from an EMBL/GenBank/DDBJ whole genome shotgun (WGS) entry which is preliminary data.</text>
</comment>
<sequence length="161" mass="17754">DRLHPPTLTYANLPKEEEETVWNALISGADYPMKHAPLADGRKRFEAQGLSPVLFKGFAISLRYLLDLEMDSIESRIAELVDYLILALNQAGIAILSPTGSKERSGIVTVRVPFDLTQSEEIKALEEKLHKARIIALPRSGGLRLAPVSVTACSPMRSVIF</sequence>
<name>X1K5X9_9ZZZZ</name>
<proteinExistence type="predicted"/>
<gene>
    <name evidence="1" type="ORF">S06H3_22682</name>
</gene>
<evidence type="ECO:0000313" key="1">
    <source>
        <dbReference type="EMBL" id="GAI02437.1"/>
    </source>
</evidence>
<dbReference type="InterPro" id="IPR015422">
    <property type="entry name" value="PyrdxlP-dep_Trfase_small"/>
</dbReference>
<reference evidence="1" key="1">
    <citation type="journal article" date="2014" name="Front. Microbiol.">
        <title>High frequency of phylogenetically diverse reductive dehalogenase-homologous genes in deep subseafloor sedimentary metagenomes.</title>
        <authorList>
            <person name="Kawai M."/>
            <person name="Futagami T."/>
            <person name="Toyoda A."/>
            <person name="Takaki Y."/>
            <person name="Nishi S."/>
            <person name="Hori S."/>
            <person name="Arai W."/>
            <person name="Tsubouchi T."/>
            <person name="Morono Y."/>
            <person name="Uchiyama I."/>
            <person name="Ito T."/>
            <person name="Fujiyama A."/>
            <person name="Inagaki F."/>
            <person name="Takami H."/>
        </authorList>
    </citation>
    <scope>NUCLEOTIDE SEQUENCE</scope>
    <source>
        <strain evidence="1">Expedition CK06-06</strain>
    </source>
</reference>